<dbReference type="RefSeq" id="WP_349281247.1">
    <property type="nucleotide sequence ID" value="NZ_CBCSCU010000004.1"/>
</dbReference>
<sequence>MSARPQACADVCTATAKPGSKARRLPFAKLPETGDGADFWLAAWTRETAKLEALVAFNLLQSTKKVCDRNERLYLALIGSEIHLKNSAEMSLNQLQYTGGLMYAFAESTKFARAAA</sequence>
<name>A0AAU7LWF2_9BURK</name>
<dbReference type="EMBL" id="CP157675">
    <property type="protein sequence ID" value="XBP71911.1"/>
    <property type="molecule type" value="Genomic_DNA"/>
</dbReference>
<proteinExistence type="predicted"/>
<evidence type="ECO:0000313" key="1">
    <source>
        <dbReference type="EMBL" id="XBP71911.1"/>
    </source>
</evidence>
<accession>A0AAU7LWF2</accession>
<protein>
    <submittedName>
        <fullName evidence="1">Uncharacterized protein</fullName>
    </submittedName>
</protein>
<dbReference type="AlphaFoldDB" id="A0AAU7LWF2"/>
<organism evidence="1">
    <name type="scientific">Polaromonas hydrogenivorans</name>
    <dbReference type="NCBI Taxonomy" id="335476"/>
    <lineage>
        <taxon>Bacteria</taxon>
        <taxon>Pseudomonadati</taxon>
        <taxon>Pseudomonadota</taxon>
        <taxon>Betaproteobacteria</taxon>
        <taxon>Burkholderiales</taxon>
        <taxon>Comamonadaceae</taxon>
        <taxon>Polaromonas</taxon>
    </lineage>
</organism>
<gene>
    <name evidence="1" type="ORF">ABLV49_08995</name>
</gene>
<reference evidence="1" key="1">
    <citation type="submission" date="2024-05" db="EMBL/GenBank/DDBJ databases">
        <authorList>
            <person name="Bunk B."/>
            <person name="Swiderski J."/>
            <person name="Sproer C."/>
            <person name="Thiel V."/>
        </authorList>
    </citation>
    <scope>NUCLEOTIDE SEQUENCE</scope>
    <source>
        <strain evidence="1">DSM 17735</strain>
    </source>
</reference>